<dbReference type="PANTHER" id="PTHR10622">
    <property type="entry name" value="HET DOMAIN-CONTAINING PROTEIN"/>
    <property type="match status" value="1"/>
</dbReference>
<dbReference type="PANTHER" id="PTHR10622:SF10">
    <property type="entry name" value="HET DOMAIN-CONTAINING PROTEIN"/>
    <property type="match status" value="1"/>
</dbReference>
<evidence type="ECO:0000313" key="4">
    <source>
        <dbReference type="Proteomes" id="UP000807469"/>
    </source>
</evidence>
<name>A0A9P6CSU1_9AGAR</name>
<keyword evidence="4" id="KW-1185">Reference proteome</keyword>
<reference evidence="3" key="1">
    <citation type="submission" date="2020-11" db="EMBL/GenBank/DDBJ databases">
        <authorList>
            <consortium name="DOE Joint Genome Institute"/>
            <person name="Ahrendt S."/>
            <person name="Riley R."/>
            <person name="Andreopoulos W."/>
            <person name="Labutti K."/>
            <person name="Pangilinan J."/>
            <person name="Ruiz-Duenas F.J."/>
            <person name="Barrasa J.M."/>
            <person name="Sanchez-Garcia M."/>
            <person name="Camarero S."/>
            <person name="Miyauchi S."/>
            <person name="Serrano A."/>
            <person name="Linde D."/>
            <person name="Babiker R."/>
            <person name="Drula E."/>
            <person name="Ayuso-Fernandez I."/>
            <person name="Pacheco R."/>
            <person name="Padilla G."/>
            <person name="Ferreira P."/>
            <person name="Barriuso J."/>
            <person name="Kellner H."/>
            <person name="Castanera R."/>
            <person name="Alfaro M."/>
            <person name="Ramirez L."/>
            <person name="Pisabarro A.G."/>
            <person name="Kuo A."/>
            <person name="Tritt A."/>
            <person name="Lipzen A."/>
            <person name="He G."/>
            <person name="Yan M."/>
            <person name="Ng V."/>
            <person name="Cullen D."/>
            <person name="Martin F."/>
            <person name="Rosso M.-N."/>
            <person name="Henrissat B."/>
            <person name="Hibbett D."/>
            <person name="Martinez A.T."/>
            <person name="Grigoriev I.V."/>
        </authorList>
    </citation>
    <scope>NUCLEOTIDE SEQUENCE</scope>
    <source>
        <strain evidence="3">CIRM-BRFM 674</strain>
    </source>
</reference>
<dbReference type="OrthoDB" id="674604at2759"/>
<evidence type="ECO:0000259" key="2">
    <source>
        <dbReference type="Pfam" id="PF06985"/>
    </source>
</evidence>
<accession>A0A9P6CSU1</accession>
<feature type="region of interest" description="Disordered" evidence="1">
    <location>
        <begin position="1"/>
        <end position="28"/>
    </location>
</feature>
<evidence type="ECO:0000313" key="3">
    <source>
        <dbReference type="EMBL" id="KAF9472420.1"/>
    </source>
</evidence>
<dbReference type="InterPro" id="IPR010730">
    <property type="entry name" value="HET"/>
</dbReference>
<gene>
    <name evidence="3" type="ORF">BDN70DRAFT_887023</name>
</gene>
<feature type="domain" description="Heterokaryon incompatibility" evidence="2">
    <location>
        <begin position="209"/>
        <end position="303"/>
    </location>
</feature>
<dbReference type="Pfam" id="PF06985">
    <property type="entry name" value="HET"/>
    <property type="match status" value="1"/>
</dbReference>
<dbReference type="EMBL" id="MU155537">
    <property type="protein sequence ID" value="KAF9472420.1"/>
    <property type="molecule type" value="Genomic_DNA"/>
</dbReference>
<organism evidence="3 4">
    <name type="scientific">Pholiota conissans</name>
    <dbReference type="NCBI Taxonomy" id="109636"/>
    <lineage>
        <taxon>Eukaryota</taxon>
        <taxon>Fungi</taxon>
        <taxon>Dikarya</taxon>
        <taxon>Basidiomycota</taxon>
        <taxon>Agaricomycotina</taxon>
        <taxon>Agaricomycetes</taxon>
        <taxon>Agaricomycetidae</taxon>
        <taxon>Agaricales</taxon>
        <taxon>Agaricineae</taxon>
        <taxon>Strophariaceae</taxon>
        <taxon>Pholiota</taxon>
    </lineage>
</organism>
<dbReference type="AlphaFoldDB" id="A0A9P6CSU1"/>
<evidence type="ECO:0000256" key="1">
    <source>
        <dbReference type="SAM" id="MobiDB-lite"/>
    </source>
</evidence>
<dbReference type="Proteomes" id="UP000807469">
    <property type="component" value="Unassembled WGS sequence"/>
</dbReference>
<comment type="caution">
    <text evidence="3">The sequence shown here is derived from an EMBL/GenBank/DDBJ whole genome shotgun (WGS) entry which is preliminary data.</text>
</comment>
<sequence>MAPRSKKAKAPAEKQLHTSSGIRDSPVVESKPASVDELLVIALQQFIVPLVRPAVDLRQNNDMCRTMPSGPDAVRLVTALKDFISTVTQTSSTYEVPKTVIKVDLEVSKQPLDVVVREEESLDSLSPNFQDKLLRSLREHVFNKMPIRLLCFKHQPDSSLQVSLVERSTVYSHLASTIQAKLYDPDDRPTPMESEENAIKRLISKYTGYAILSHTWLRASSSEVTYSDWSIGLAYTSKDSPGYQKLVNFCKTAWNDHGLALGWMDTVCINKESSAELDESIRSMYDWYKRAEVCIVYLAGTQSPADMYLDPWFTRGWTLQELLAPRVIKFYNPRWEQFMGDSDNDKRYPSVLTDQIAKATTISHSELVDISFTSLSRRMQLAGTREVTREEDMAYSLMGIFDVSMSTAYGEGAHRAFSRLLNEILTSNSTGVLDLFNWSQGDLPYGKRQITSATRILPPSPRHYLRRSSMSLKTFRPIEPLLLTHVGLRVPVILMPAMGDMEKVSRRYRPIGKYSAIARIDPQSVSMNPRFYHLLDSRLYVSSSNASQSSEHFHYAFAVFNIKRLPSGHILIPSICMALCLLCFEDIGKVTSMGTFYRVDTEEPVVFEMEERNKAQENEAADNYMKALDGDTGISLLPDDLAAQGMQLVSKYL</sequence>
<protein>
    <recommendedName>
        <fullName evidence="2">Heterokaryon incompatibility domain-containing protein</fullName>
    </recommendedName>
</protein>
<proteinExistence type="predicted"/>